<evidence type="ECO:0000313" key="3">
    <source>
        <dbReference type="Proteomes" id="UP000010321"/>
    </source>
</evidence>
<feature type="transmembrane region" description="Helical" evidence="1">
    <location>
        <begin position="16"/>
        <end position="38"/>
    </location>
</feature>
<sequence length="45" mass="5379">MRRFFKDLNKILKSSLFYIPIFVSGYYGLLFFSLWLQIVGVVMNI</sequence>
<comment type="caution">
    <text evidence="2">The sequence shown here is derived from an EMBL/GenBank/DDBJ whole genome shotgun (WGS) entry which is preliminary data.</text>
</comment>
<organism evidence="2 3">
    <name type="scientific">Bacteroides clarus YIT 12056</name>
    <dbReference type="NCBI Taxonomy" id="762984"/>
    <lineage>
        <taxon>Bacteria</taxon>
        <taxon>Pseudomonadati</taxon>
        <taxon>Bacteroidota</taxon>
        <taxon>Bacteroidia</taxon>
        <taxon>Bacteroidales</taxon>
        <taxon>Bacteroidaceae</taxon>
        <taxon>Bacteroides</taxon>
    </lineage>
</organism>
<keyword evidence="1" id="KW-0812">Transmembrane</keyword>
<proteinExistence type="predicted"/>
<keyword evidence="1" id="KW-1133">Transmembrane helix</keyword>
<name>A0ABN0CLB8_9BACE</name>
<accession>A0ABN0CLB8</accession>
<evidence type="ECO:0000256" key="1">
    <source>
        <dbReference type="SAM" id="Phobius"/>
    </source>
</evidence>
<keyword evidence="1" id="KW-0472">Membrane</keyword>
<protein>
    <submittedName>
        <fullName evidence="2">Uncharacterized protein</fullName>
    </submittedName>
</protein>
<dbReference type="Proteomes" id="UP000010321">
    <property type="component" value="Unassembled WGS sequence"/>
</dbReference>
<evidence type="ECO:0000313" key="2">
    <source>
        <dbReference type="EMBL" id="EGF50688.1"/>
    </source>
</evidence>
<keyword evidence="3" id="KW-1185">Reference proteome</keyword>
<dbReference type="EMBL" id="AFBM01000028">
    <property type="protein sequence ID" value="EGF50688.1"/>
    <property type="molecule type" value="Genomic_DNA"/>
</dbReference>
<gene>
    <name evidence="2" type="ORF">HMPREF9445_02281</name>
</gene>
<reference evidence="2 3" key="1">
    <citation type="submission" date="2011-02" db="EMBL/GenBank/DDBJ databases">
        <authorList>
            <person name="Weinstock G."/>
            <person name="Sodergren E."/>
            <person name="Clifton S."/>
            <person name="Fulton L."/>
            <person name="Fulton B."/>
            <person name="Courtney L."/>
            <person name="Fronick C."/>
            <person name="Harrison M."/>
            <person name="Strong C."/>
            <person name="Farmer C."/>
            <person name="Delahaunty K."/>
            <person name="Markovic C."/>
            <person name="Hall O."/>
            <person name="Minx P."/>
            <person name="Tomlinson C."/>
            <person name="Mitreva M."/>
            <person name="Hou S."/>
            <person name="Chen J."/>
            <person name="Wollam A."/>
            <person name="Pepin K.H."/>
            <person name="Johnson M."/>
            <person name="Bhonagiri V."/>
            <person name="Zhang X."/>
            <person name="Suruliraj S."/>
            <person name="Warren W."/>
            <person name="Chinwalla A."/>
            <person name="Mardis E.R."/>
            <person name="Wilson R.K."/>
        </authorList>
    </citation>
    <scope>NUCLEOTIDE SEQUENCE [LARGE SCALE GENOMIC DNA]</scope>
    <source>
        <strain evidence="2 3">YIT 12056</strain>
    </source>
</reference>